<gene>
    <name evidence="1" type="ORF">AVEN_247368_1</name>
</gene>
<accession>A0A4Y2V5V1</accession>
<name>A0A4Y2V5V1_ARAVE</name>
<reference evidence="1 2" key="1">
    <citation type="journal article" date="2019" name="Sci. Rep.">
        <title>Orb-weaving spider Araneus ventricosus genome elucidates the spidroin gene catalogue.</title>
        <authorList>
            <person name="Kono N."/>
            <person name="Nakamura H."/>
            <person name="Ohtoshi R."/>
            <person name="Moran D.A.P."/>
            <person name="Shinohara A."/>
            <person name="Yoshida Y."/>
            <person name="Fujiwara M."/>
            <person name="Mori M."/>
            <person name="Tomita M."/>
            <person name="Arakawa K."/>
        </authorList>
    </citation>
    <scope>NUCLEOTIDE SEQUENCE [LARGE SCALE GENOMIC DNA]</scope>
</reference>
<organism evidence="1 2">
    <name type="scientific">Araneus ventricosus</name>
    <name type="common">Orbweaver spider</name>
    <name type="synonym">Epeira ventricosa</name>
    <dbReference type="NCBI Taxonomy" id="182803"/>
    <lineage>
        <taxon>Eukaryota</taxon>
        <taxon>Metazoa</taxon>
        <taxon>Ecdysozoa</taxon>
        <taxon>Arthropoda</taxon>
        <taxon>Chelicerata</taxon>
        <taxon>Arachnida</taxon>
        <taxon>Araneae</taxon>
        <taxon>Araneomorphae</taxon>
        <taxon>Entelegynae</taxon>
        <taxon>Araneoidea</taxon>
        <taxon>Araneidae</taxon>
        <taxon>Araneus</taxon>
    </lineage>
</organism>
<proteinExistence type="predicted"/>
<dbReference type="EMBL" id="BGPR01043226">
    <property type="protein sequence ID" value="GBO19804.1"/>
    <property type="molecule type" value="Genomic_DNA"/>
</dbReference>
<evidence type="ECO:0000313" key="2">
    <source>
        <dbReference type="Proteomes" id="UP000499080"/>
    </source>
</evidence>
<dbReference type="Proteomes" id="UP000499080">
    <property type="component" value="Unassembled WGS sequence"/>
</dbReference>
<dbReference type="AlphaFoldDB" id="A0A4Y2V5V1"/>
<evidence type="ECO:0000313" key="1">
    <source>
        <dbReference type="EMBL" id="GBO19804.1"/>
    </source>
</evidence>
<sequence>MRVRLSGRKCFGRWAPSALAFFPPVGFLPSAGVRPERVKADHSSLLHFGIFGTMEGKTSRQGQKLMKFGANGLGMVEFQRNQNPKLHSPIPFWDLDARVAVKQRICLHWDLASRVEMKLEIPRAGEEEGV</sequence>
<comment type="caution">
    <text evidence="1">The sequence shown here is derived from an EMBL/GenBank/DDBJ whole genome shotgun (WGS) entry which is preliminary data.</text>
</comment>
<protein>
    <submittedName>
        <fullName evidence="1">Uncharacterized protein</fullName>
    </submittedName>
</protein>
<keyword evidence="2" id="KW-1185">Reference proteome</keyword>